<dbReference type="PRINTS" id="PR00111">
    <property type="entry name" value="ABHYDROLASE"/>
</dbReference>
<accession>A0A6M4GY43</accession>
<organism evidence="6 7">
    <name type="scientific">Usitatibacter rugosus</name>
    <dbReference type="NCBI Taxonomy" id="2732067"/>
    <lineage>
        <taxon>Bacteria</taxon>
        <taxon>Pseudomonadati</taxon>
        <taxon>Pseudomonadota</taxon>
        <taxon>Betaproteobacteria</taxon>
        <taxon>Nitrosomonadales</taxon>
        <taxon>Usitatibacteraceae</taxon>
        <taxon>Usitatibacter</taxon>
    </lineage>
</organism>
<dbReference type="InterPro" id="IPR000073">
    <property type="entry name" value="AB_hydrolase_1"/>
</dbReference>
<dbReference type="InterPro" id="IPR029058">
    <property type="entry name" value="AB_hydrolase_fold"/>
</dbReference>
<dbReference type="AlphaFoldDB" id="A0A6M4GY43"/>
<dbReference type="GO" id="GO:0008899">
    <property type="term" value="F:homoserine O-succinyltransferase activity"/>
    <property type="evidence" value="ECO:0007669"/>
    <property type="project" value="UniProtKB-EC"/>
</dbReference>
<evidence type="ECO:0000313" key="6">
    <source>
        <dbReference type="EMBL" id="QJR11945.1"/>
    </source>
</evidence>
<evidence type="ECO:0000259" key="5">
    <source>
        <dbReference type="Pfam" id="PF00561"/>
    </source>
</evidence>
<dbReference type="GO" id="GO:0004414">
    <property type="term" value="F:homoserine O-acetyltransferase activity"/>
    <property type="evidence" value="ECO:0007669"/>
    <property type="project" value="TreeGrafter"/>
</dbReference>
<dbReference type="GO" id="GO:0009086">
    <property type="term" value="P:methionine biosynthetic process"/>
    <property type="evidence" value="ECO:0007669"/>
    <property type="project" value="UniProtKB-KW"/>
</dbReference>
<feature type="signal peptide" evidence="4">
    <location>
        <begin position="1"/>
        <end position="20"/>
    </location>
</feature>
<dbReference type="RefSeq" id="WP_171093714.1">
    <property type="nucleotide sequence ID" value="NZ_CP053069.1"/>
</dbReference>
<keyword evidence="3 6" id="KW-0012">Acyltransferase</keyword>
<keyword evidence="1 6" id="KW-0808">Transferase</keyword>
<keyword evidence="4" id="KW-0732">Signal</keyword>
<dbReference type="PANTHER" id="PTHR32268:SF11">
    <property type="entry name" value="HOMOSERINE O-ACETYLTRANSFERASE"/>
    <property type="match status" value="1"/>
</dbReference>
<evidence type="ECO:0000256" key="3">
    <source>
        <dbReference type="ARBA" id="ARBA00023315"/>
    </source>
</evidence>
<keyword evidence="2" id="KW-0486">Methionine biosynthesis</keyword>
<protein>
    <submittedName>
        <fullName evidence="6">Homoserine O-acetyltransferase</fullName>
        <ecNumber evidence="6">2.3.1.46</ecNumber>
    </submittedName>
</protein>
<evidence type="ECO:0000256" key="4">
    <source>
        <dbReference type="SAM" id="SignalP"/>
    </source>
</evidence>
<dbReference type="InterPro" id="IPR008220">
    <property type="entry name" value="HAT_MetX-like"/>
</dbReference>
<dbReference type="EC" id="2.3.1.46" evidence="6"/>
<dbReference type="EMBL" id="CP053069">
    <property type="protein sequence ID" value="QJR11945.1"/>
    <property type="molecule type" value="Genomic_DNA"/>
</dbReference>
<evidence type="ECO:0000256" key="1">
    <source>
        <dbReference type="ARBA" id="ARBA00022679"/>
    </source>
</evidence>
<dbReference type="Proteomes" id="UP000501534">
    <property type="component" value="Chromosome"/>
</dbReference>
<name>A0A6M4GY43_9PROT</name>
<keyword evidence="2" id="KW-0028">Amino-acid biosynthesis</keyword>
<dbReference type="PANTHER" id="PTHR32268">
    <property type="entry name" value="HOMOSERINE O-ACETYLTRANSFERASE"/>
    <property type="match status" value="1"/>
</dbReference>
<dbReference type="GO" id="GO:0009092">
    <property type="term" value="P:homoserine metabolic process"/>
    <property type="evidence" value="ECO:0007669"/>
    <property type="project" value="TreeGrafter"/>
</dbReference>
<dbReference type="Gene3D" id="3.40.50.1820">
    <property type="entry name" value="alpha/beta hydrolase"/>
    <property type="match status" value="1"/>
</dbReference>
<sequence length="350" mass="38381">MRFANILSLALAALTLNAFAADFPAPKEGIYVARDFKFSTGETLPEVKLAYRTIGEPTGEPVLVLHGTAGSSANMLTPAWGGELFGAGAPLDATKYYLIIPDAMGHGKSSKPSDGLRTKFPKYNYDDMVVAQHRLLTEHLKVKHLRLVIGNSMGGMETWIWAQKYPDMMDVAVPMASLPSEMASRNWMMRRLIIDSIRNDPEWMDGNYTKQPKSAQFASVFFGIATNGGDLGYAKTAATREKADALLDARLKAPFPADANDVLYQWDSSRDFNPSAGLEKIKATLLAINAADDERNPPIVGTLDREIKRVKNGRVLLIPASNETTGHGTTGNARFYKKELAELLQSAPRM</sequence>
<proteinExistence type="predicted"/>
<gene>
    <name evidence="6" type="primary">metXA_2</name>
    <name evidence="6" type="ORF">DSM104443_03028</name>
</gene>
<dbReference type="SUPFAM" id="SSF53474">
    <property type="entry name" value="alpha/beta-Hydrolases"/>
    <property type="match status" value="1"/>
</dbReference>
<feature type="domain" description="AB hydrolase-1" evidence="5">
    <location>
        <begin position="61"/>
        <end position="208"/>
    </location>
</feature>
<keyword evidence="7" id="KW-1185">Reference proteome</keyword>
<dbReference type="Pfam" id="PF00561">
    <property type="entry name" value="Abhydrolase_1"/>
    <property type="match status" value="1"/>
</dbReference>
<feature type="chain" id="PRO_5027097003" evidence="4">
    <location>
        <begin position="21"/>
        <end position="350"/>
    </location>
</feature>
<dbReference type="NCBIfam" id="NF005071">
    <property type="entry name" value="PRK06489.1"/>
    <property type="match status" value="1"/>
</dbReference>
<dbReference type="KEGG" id="uru:DSM104443_03028"/>
<evidence type="ECO:0000313" key="7">
    <source>
        <dbReference type="Proteomes" id="UP000501534"/>
    </source>
</evidence>
<evidence type="ECO:0000256" key="2">
    <source>
        <dbReference type="ARBA" id="ARBA00023167"/>
    </source>
</evidence>
<reference evidence="6 7" key="1">
    <citation type="submission" date="2020-04" db="EMBL/GenBank/DDBJ databases">
        <title>Usitatibacter rugosus gen. nov., sp. nov. and Usitatibacter palustris sp. nov., novel members of Usitatibacteraceae fam. nov. within the order Nitrosomonadales isolated from soil.</title>
        <authorList>
            <person name="Huber K.J."/>
            <person name="Neumann-Schaal M."/>
            <person name="Geppert A."/>
            <person name="Luckner M."/>
            <person name="Wanner G."/>
            <person name="Overmann J."/>
        </authorList>
    </citation>
    <scope>NUCLEOTIDE SEQUENCE [LARGE SCALE GENOMIC DNA]</scope>
    <source>
        <strain evidence="6 7">0125_3</strain>
    </source>
</reference>